<evidence type="ECO:0000256" key="1">
    <source>
        <dbReference type="ARBA" id="ARBA00012880"/>
    </source>
</evidence>
<evidence type="ECO:0000256" key="3">
    <source>
        <dbReference type="ARBA" id="ARBA00022679"/>
    </source>
</evidence>
<dbReference type="EC" id="2.1.1.6" evidence="1"/>
<comment type="caution">
    <text evidence="8">The sequence shown here is derived from an EMBL/GenBank/DDBJ whole genome shotgun (WGS) entry which is preliminary data.</text>
</comment>
<proteinExistence type="inferred from homology"/>
<evidence type="ECO:0000256" key="2">
    <source>
        <dbReference type="ARBA" id="ARBA00022603"/>
    </source>
</evidence>
<dbReference type="InterPro" id="IPR029063">
    <property type="entry name" value="SAM-dependent_MTases_sf"/>
</dbReference>
<protein>
    <recommendedName>
        <fullName evidence="1">catechol O-methyltransferase</fullName>
        <ecNumber evidence="1">2.1.1.6</ecNumber>
    </recommendedName>
</protein>
<keyword evidence="2" id="KW-0489">Methyltransferase</keyword>
<keyword evidence="3" id="KW-0808">Transferase</keyword>
<dbReference type="Pfam" id="PF01596">
    <property type="entry name" value="Methyltransf_3"/>
    <property type="match status" value="1"/>
</dbReference>
<dbReference type="EMBL" id="JAVRRG010000030">
    <property type="protein sequence ID" value="KAK5095051.1"/>
    <property type="molecule type" value="Genomic_DNA"/>
</dbReference>
<evidence type="ECO:0000256" key="5">
    <source>
        <dbReference type="ARBA" id="ARBA00022939"/>
    </source>
</evidence>
<keyword evidence="4" id="KW-0949">S-adenosyl-L-methionine</keyword>
<sequence>MAPPPSYLLRSPSGKLTITKQADAAALYDYVKSQDQSKLQNDPKAVMNAIDYYVNNTKRMMIFSQPKLIAAEKVLEQLHPKPKVLVELGGYVGRSALAWGSMLQKFQQASQGDVKDVKVFSMELELEFAKMIRDFVDIAGLSGTVEVVQGQSGESLKLLKVEKGIEHIDVLFLDHWKEFYVPDLRLCEELGLLKKGSVVVADNTDIPGAPDYLKYVESGGEGGWKYRCESINVGSERGPVSSESSPPIKLSGGDADTKQSIVHFAYVEDTP</sequence>
<dbReference type="Gene3D" id="3.40.50.150">
    <property type="entry name" value="Vaccinia Virus protein VP39"/>
    <property type="match status" value="1"/>
</dbReference>
<organism evidence="8 9">
    <name type="scientific">Lithohypha guttulata</name>
    <dbReference type="NCBI Taxonomy" id="1690604"/>
    <lineage>
        <taxon>Eukaryota</taxon>
        <taxon>Fungi</taxon>
        <taxon>Dikarya</taxon>
        <taxon>Ascomycota</taxon>
        <taxon>Pezizomycotina</taxon>
        <taxon>Eurotiomycetes</taxon>
        <taxon>Chaetothyriomycetidae</taxon>
        <taxon>Chaetothyriales</taxon>
        <taxon>Trichomeriaceae</taxon>
        <taxon>Lithohypha</taxon>
    </lineage>
</organism>
<dbReference type="PANTHER" id="PTHR43836:SF2">
    <property type="entry name" value="CATECHOL O-METHYLTRANSFERASE 1-RELATED"/>
    <property type="match status" value="1"/>
</dbReference>
<evidence type="ECO:0000256" key="7">
    <source>
        <dbReference type="SAM" id="MobiDB-lite"/>
    </source>
</evidence>
<dbReference type="Proteomes" id="UP001345013">
    <property type="component" value="Unassembled WGS sequence"/>
</dbReference>
<evidence type="ECO:0000256" key="6">
    <source>
        <dbReference type="ARBA" id="ARBA00023453"/>
    </source>
</evidence>
<dbReference type="SUPFAM" id="SSF53335">
    <property type="entry name" value="S-adenosyl-L-methionine-dependent methyltransferases"/>
    <property type="match status" value="1"/>
</dbReference>
<evidence type="ECO:0000313" key="8">
    <source>
        <dbReference type="EMBL" id="KAK5095051.1"/>
    </source>
</evidence>
<keyword evidence="5" id="KW-0128">Catecholamine metabolism</keyword>
<evidence type="ECO:0000313" key="9">
    <source>
        <dbReference type="Proteomes" id="UP001345013"/>
    </source>
</evidence>
<feature type="region of interest" description="Disordered" evidence="7">
    <location>
        <begin position="235"/>
        <end position="255"/>
    </location>
</feature>
<evidence type="ECO:0000256" key="4">
    <source>
        <dbReference type="ARBA" id="ARBA00022691"/>
    </source>
</evidence>
<keyword evidence="9" id="KW-1185">Reference proteome</keyword>
<comment type="similarity">
    <text evidence="6">Belongs to the class I-like SAM-binding methyltransferase superfamily. Cation-dependent O-methyltransferase family.</text>
</comment>
<dbReference type="PROSITE" id="PS51682">
    <property type="entry name" value="SAM_OMT_I"/>
    <property type="match status" value="1"/>
</dbReference>
<dbReference type="PANTHER" id="PTHR43836">
    <property type="entry name" value="CATECHOL O-METHYLTRANSFERASE 1-RELATED"/>
    <property type="match status" value="1"/>
</dbReference>
<dbReference type="InterPro" id="IPR002935">
    <property type="entry name" value="SAM_O-MeTrfase"/>
</dbReference>
<reference evidence="8 9" key="1">
    <citation type="submission" date="2023-08" db="EMBL/GenBank/DDBJ databases">
        <title>Black Yeasts Isolated from many extreme environments.</title>
        <authorList>
            <person name="Coleine C."/>
            <person name="Stajich J.E."/>
            <person name="Selbmann L."/>
        </authorList>
    </citation>
    <scope>NUCLEOTIDE SEQUENCE [LARGE SCALE GENOMIC DNA]</scope>
    <source>
        <strain evidence="8 9">CCFEE 5885</strain>
    </source>
</reference>
<accession>A0ABR0KFF7</accession>
<gene>
    <name evidence="8" type="ORF">LTR24_003268</name>
</gene>
<name>A0ABR0KFF7_9EURO</name>